<protein>
    <submittedName>
        <fullName evidence="4">CDP-alcohol phosphatidyltransferase family protein</fullName>
    </submittedName>
</protein>
<reference evidence="4 5" key="1">
    <citation type="submission" date="2022-04" db="EMBL/GenBank/DDBJ databases">
        <title>Identification of a novel bacterium isolated from mangrove sediments.</title>
        <authorList>
            <person name="Pan X."/>
        </authorList>
    </citation>
    <scope>NUCLEOTIDE SEQUENCE [LARGE SCALE GENOMIC DNA]</scope>
    <source>
        <strain evidence="4 5">B2638</strain>
    </source>
</reference>
<keyword evidence="1 2" id="KW-0808">Transferase</keyword>
<keyword evidence="3" id="KW-1133">Transmembrane helix</keyword>
<dbReference type="Proteomes" id="UP001202281">
    <property type="component" value="Unassembled WGS sequence"/>
</dbReference>
<keyword evidence="5" id="KW-1185">Reference proteome</keyword>
<dbReference type="InterPro" id="IPR048254">
    <property type="entry name" value="CDP_ALCOHOL_P_TRANSF_CS"/>
</dbReference>
<name>A0ABT0BN24_9SPHN</name>
<keyword evidence="3" id="KW-0472">Membrane</keyword>
<keyword evidence="3" id="KW-0812">Transmembrane</keyword>
<comment type="similarity">
    <text evidence="2">Belongs to the CDP-alcohol phosphatidyltransferase class-I family.</text>
</comment>
<feature type="transmembrane region" description="Helical" evidence="3">
    <location>
        <begin position="146"/>
        <end position="166"/>
    </location>
</feature>
<evidence type="ECO:0000256" key="1">
    <source>
        <dbReference type="ARBA" id="ARBA00022679"/>
    </source>
</evidence>
<dbReference type="Gene3D" id="1.20.120.1760">
    <property type="match status" value="1"/>
</dbReference>
<evidence type="ECO:0000256" key="3">
    <source>
        <dbReference type="SAM" id="Phobius"/>
    </source>
</evidence>
<evidence type="ECO:0000313" key="4">
    <source>
        <dbReference type="EMBL" id="MCJ2186445.1"/>
    </source>
</evidence>
<comment type="caution">
    <text evidence="4">The sequence shown here is derived from an EMBL/GenBank/DDBJ whole genome shotgun (WGS) entry which is preliminary data.</text>
</comment>
<evidence type="ECO:0000256" key="2">
    <source>
        <dbReference type="RuleBase" id="RU003750"/>
    </source>
</evidence>
<feature type="transmembrane region" description="Helical" evidence="3">
    <location>
        <begin position="31"/>
        <end position="53"/>
    </location>
</feature>
<dbReference type="InterPro" id="IPR000462">
    <property type="entry name" value="CDP-OH_P_trans"/>
</dbReference>
<dbReference type="Pfam" id="PF01066">
    <property type="entry name" value="CDP-OH_P_transf"/>
    <property type="match status" value="1"/>
</dbReference>
<proteinExistence type="inferred from homology"/>
<feature type="transmembrane region" description="Helical" evidence="3">
    <location>
        <begin position="121"/>
        <end position="140"/>
    </location>
</feature>
<sequence>MKPKFADLFTIYRIAAAPVAAGVALAGHRDAFFILIILSLASDLVDGPIARWCNQASETGAKLDTIADAATVLAAIAGLWLFEAGPLRSEWPWLGLFLASYGAAAIACLVKFRVLPAYHLYLSKAGALCSGAFIVSLYFLGYSRLFFLALVVLGVAANVESLLVTFRLRRFRPDVGSLLRLKAADRDGNA</sequence>
<organism evidence="4 5">
    <name type="scientific">Novosphingobium beihaiensis</name>
    <dbReference type="NCBI Taxonomy" id="2930389"/>
    <lineage>
        <taxon>Bacteria</taxon>
        <taxon>Pseudomonadati</taxon>
        <taxon>Pseudomonadota</taxon>
        <taxon>Alphaproteobacteria</taxon>
        <taxon>Sphingomonadales</taxon>
        <taxon>Sphingomonadaceae</taxon>
        <taxon>Novosphingobium</taxon>
    </lineage>
</organism>
<feature type="transmembrane region" description="Helical" evidence="3">
    <location>
        <begin position="65"/>
        <end position="82"/>
    </location>
</feature>
<accession>A0ABT0BN24</accession>
<evidence type="ECO:0000313" key="5">
    <source>
        <dbReference type="Proteomes" id="UP001202281"/>
    </source>
</evidence>
<dbReference type="EMBL" id="JALHLG010000005">
    <property type="protein sequence ID" value="MCJ2186445.1"/>
    <property type="molecule type" value="Genomic_DNA"/>
</dbReference>
<gene>
    <name evidence="4" type="ORF">MTR66_06395</name>
</gene>
<dbReference type="InterPro" id="IPR043130">
    <property type="entry name" value="CDP-OH_PTrfase_TM_dom"/>
</dbReference>
<dbReference type="PROSITE" id="PS00379">
    <property type="entry name" value="CDP_ALCOHOL_P_TRANSF"/>
    <property type="match status" value="1"/>
</dbReference>
<feature type="transmembrane region" description="Helical" evidence="3">
    <location>
        <begin position="94"/>
        <end position="114"/>
    </location>
</feature>
<dbReference type="RefSeq" id="WP_243918843.1">
    <property type="nucleotide sequence ID" value="NZ_JALHLG010000005.1"/>
</dbReference>